<name>A0ABS6ALZ9_9RHOB</name>
<dbReference type="Pfam" id="PF01755">
    <property type="entry name" value="Glyco_transf_25"/>
    <property type="match status" value="1"/>
</dbReference>
<dbReference type="Proteomes" id="UP001166191">
    <property type="component" value="Unassembled WGS sequence"/>
</dbReference>
<sequence>MQPVSETLLSVFDRIYVINLAHRDDRRREMNEQLNRIGLSLNHPAVTLFPASFPPDEGDFPTRGARGCFESQLGVHRAILADGVKRALMLEDDADFIPDFAAALTAIRDDLTRSDWDLFYSVAPLEAQPGDQPLGPHLLRLSPDHTFPLAHFVGFSARFSELAVPYLEAIHARPPGDPAGGPMHVDGAYCWIRAAYPDLTVLGSRAPLAVQRSSRSDIAELRFWDRLPGLRQLSATARRSPATIRLLKRLRGRPVD</sequence>
<dbReference type="RefSeq" id="WP_216033574.1">
    <property type="nucleotide sequence ID" value="NZ_JAHKNG010000020.1"/>
</dbReference>
<evidence type="ECO:0000259" key="1">
    <source>
        <dbReference type="Pfam" id="PF01755"/>
    </source>
</evidence>
<protein>
    <submittedName>
        <fullName evidence="2">Glycosyltransferase family 25 protein</fullName>
    </submittedName>
</protein>
<organism evidence="2 3">
    <name type="scientific">Paracoccus marinaquae</name>
    <dbReference type="NCBI Taxonomy" id="2841926"/>
    <lineage>
        <taxon>Bacteria</taxon>
        <taxon>Pseudomonadati</taxon>
        <taxon>Pseudomonadota</taxon>
        <taxon>Alphaproteobacteria</taxon>
        <taxon>Rhodobacterales</taxon>
        <taxon>Paracoccaceae</taxon>
        <taxon>Paracoccus</taxon>
    </lineage>
</organism>
<dbReference type="EMBL" id="JAHKNG010000020">
    <property type="protein sequence ID" value="MBU3030907.1"/>
    <property type="molecule type" value="Genomic_DNA"/>
</dbReference>
<comment type="caution">
    <text evidence="2">The sequence shown here is derived from an EMBL/GenBank/DDBJ whole genome shotgun (WGS) entry which is preliminary data.</text>
</comment>
<proteinExistence type="predicted"/>
<accession>A0ABS6ALZ9</accession>
<feature type="domain" description="Glycosyl transferase family 25" evidence="1">
    <location>
        <begin position="14"/>
        <end position="112"/>
    </location>
</feature>
<evidence type="ECO:0000313" key="2">
    <source>
        <dbReference type="EMBL" id="MBU3030907.1"/>
    </source>
</evidence>
<keyword evidence="3" id="KW-1185">Reference proteome</keyword>
<gene>
    <name evidence="2" type="ORF">KNW02_12350</name>
</gene>
<reference evidence="2" key="1">
    <citation type="submission" date="2021-06" db="EMBL/GenBank/DDBJ databases">
        <title>Paracoccus bacterium XHP0099 sp. nov., isolated from the surface waters of the Yellow Sea.</title>
        <authorList>
            <person name="Xue H."/>
            <person name="Zhang D."/>
        </authorList>
    </citation>
    <scope>NUCLEOTIDE SEQUENCE</scope>
    <source>
        <strain evidence="2">XHP0099</strain>
    </source>
</reference>
<dbReference type="InterPro" id="IPR002654">
    <property type="entry name" value="Glyco_trans_25"/>
</dbReference>
<dbReference type="CDD" id="cd06532">
    <property type="entry name" value="Glyco_transf_25"/>
    <property type="match status" value="1"/>
</dbReference>
<evidence type="ECO:0000313" key="3">
    <source>
        <dbReference type="Proteomes" id="UP001166191"/>
    </source>
</evidence>